<name>A0A1D8N994_YARLL</name>
<organism evidence="2 3">
    <name type="scientific">Yarrowia lipolytica</name>
    <name type="common">Candida lipolytica</name>
    <dbReference type="NCBI Taxonomy" id="4952"/>
    <lineage>
        <taxon>Eukaryota</taxon>
        <taxon>Fungi</taxon>
        <taxon>Dikarya</taxon>
        <taxon>Ascomycota</taxon>
        <taxon>Saccharomycotina</taxon>
        <taxon>Dipodascomycetes</taxon>
        <taxon>Dipodascales</taxon>
        <taxon>Dipodascales incertae sedis</taxon>
        <taxon>Yarrowia</taxon>
    </lineage>
</organism>
<dbReference type="GeneID" id="94582815"/>
<evidence type="ECO:0000313" key="3">
    <source>
        <dbReference type="Proteomes" id="UP000182444"/>
    </source>
</evidence>
<proteinExistence type="predicted"/>
<reference evidence="2 3" key="1">
    <citation type="journal article" date="2016" name="PLoS ONE">
        <title>Sequence Assembly of Yarrowia lipolytica Strain W29/CLIB89 Shows Transposable Element Diversity.</title>
        <authorList>
            <person name="Magnan C."/>
            <person name="Yu J."/>
            <person name="Chang I."/>
            <person name="Jahn E."/>
            <person name="Kanomata Y."/>
            <person name="Wu J."/>
            <person name="Zeller M."/>
            <person name="Oakes M."/>
            <person name="Baldi P."/>
            <person name="Sandmeyer S."/>
        </authorList>
    </citation>
    <scope>NUCLEOTIDE SEQUENCE [LARGE SCALE GENOMIC DNA]</scope>
    <source>
        <strain evidence="3">CLIB89(W29)</strain>
    </source>
</reference>
<dbReference type="Proteomes" id="UP000182444">
    <property type="component" value="Chromosome 1C"/>
</dbReference>
<evidence type="ECO:0000256" key="1">
    <source>
        <dbReference type="SAM" id="MobiDB-lite"/>
    </source>
</evidence>
<protein>
    <submittedName>
        <fullName evidence="2">Uncharacterized protein</fullName>
    </submittedName>
</protein>
<sequence length="90" mass="10597">MWSAPKRWQESRTSDNNDSRRTAQVRTTHCSLKLNVGRLKECTKTNPDIPGQSQVHQYACTRIRNITHYHQVYTKRVVANYWLTTLLSHL</sequence>
<accession>A0A1D8N994</accession>
<feature type="region of interest" description="Disordered" evidence="1">
    <location>
        <begin position="1"/>
        <end position="26"/>
    </location>
</feature>
<evidence type="ECO:0000313" key="2">
    <source>
        <dbReference type="EMBL" id="AOW02206.1"/>
    </source>
</evidence>
<dbReference type="VEuPathDB" id="FungiDB:YALI1_C02374g"/>
<gene>
    <name evidence="2" type="ORF">YALI1_C02374g</name>
</gene>
<dbReference type="RefSeq" id="XP_068138274.1">
    <property type="nucleotide sequence ID" value="XM_068282173.1"/>
</dbReference>
<dbReference type="EMBL" id="CP017555">
    <property type="protein sequence ID" value="AOW02206.1"/>
    <property type="molecule type" value="Genomic_DNA"/>
</dbReference>
<dbReference type="AlphaFoldDB" id="A0A1D8N994"/>
<feature type="compositionally biased region" description="Basic and acidic residues" evidence="1">
    <location>
        <begin position="7"/>
        <end position="21"/>
    </location>
</feature>